<dbReference type="EC" id="2.4.-.-" evidence="10"/>
<dbReference type="AlphaFoldDB" id="C4FCW1"/>
<evidence type="ECO:0000256" key="4">
    <source>
        <dbReference type="ARBA" id="ARBA00022679"/>
    </source>
</evidence>
<sequence length="359" mass="40034">MRRKCEVHGFPEFGRGAVFIGLLVWHTLLHMTSDVKNGQSAWTRREPVMAFVIPCYNEEAALHVTADVLREKMRQLESSHAVAQGSFILFVDDGSSDKTWDVIEALHEDNPALFHGVKLAHNRGHQNALFAGLMQAYRLEVDAVVSMDADLQDDPDAVDDMVREYLQGAEIVYGVRDNRDTDTAFKRGTAHAFYSLMKWLGTETVPDHADYRLMSRAALSALSQYKESNLFLRGLVPSLGFKTAKVYYKRGTRVAGESKYPLKKMVSFAIEGVTSFSTKPLTMITGLGLFSVFVGIVMLVYTLISVFSGHAVAGWGSMMCSLWILGGFILLALGVTGEYIAKIYLEVKARPRYIIEQTL</sequence>
<gene>
    <name evidence="10" type="ORF">BIFANG_02137</name>
</gene>
<name>C4FCW1_9BIFI</name>
<dbReference type="InterPro" id="IPR050256">
    <property type="entry name" value="Glycosyltransferase_2"/>
</dbReference>
<evidence type="ECO:0000256" key="8">
    <source>
        <dbReference type="SAM" id="Phobius"/>
    </source>
</evidence>
<comment type="subcellular location">
    <subcellularLocation>
        <location evidence="1">Membrane</location>
        <topology evidence="1">Multi-pass membrane protein</topology>
    </subcellularLocation>
</comment>
<dbReference type="PANTHER" id="PTHR48090">
    <property type="entry name" value="UNDECAPRENYL-PHOSPHATE 4-DEOXY-4-FORMAMIDO-L-ARABINOSE TRANSFERASE-RELATED"/>
    <property type="match status" value="1"/>
</dbReference>
<feature type="transmembrane region" description="Helical" evidence="8">
    <location>
        <begin position="287"/>
        <end position="307"/>
    </location>
</feature>
<keyword evidence="11" id="KW-1185">Reference proteome</keyword>
<dbReference type="PATRIC" id="fig|518635.17.peg.1568"/>
<keyword evidence="6 8" id="KW-1133">Transmembrane helix</keyword>
<dbReference type="InterPro" id="IPR029044">
    <property type="entry name" value="Nucleotide-diphossugar_trans"/>
</dbReference>
<dbReference type="Gene3D" id="3.90.550.10">
    <property type="entry name" value="Spore Coat Polysaccharide Biosynthesis Protein SpsA, Chain A"/>
    <property type="match status" value="1"/>
</dbReference>
<organism evidence="10 11">
    <name type="scientific">Bifidobacterium angulatum DSM 20098 = JCM 7096</name>
    <dbReference type="NCBI Taxonomy" id="518635"/>
    <lineage>
        <taxon>Bacteria</taxon>
        <taxon>Bacillati</taxon>
        <taxon>Actinomycetota</taxon>
        <taxon>Actinomycetes</taxon>
        <taxon>Bifidobacteriales</taxon>
        <taxon>Bifidobacteriaceae</taxon>
        <taxon>Bifidobacterium</taxon>
    </lineage>
</organism>
<evidence type="ECO:0000259" key="9">
    <source>
        <dbReference type="Pfam" id="PF00535"/>
    </source>
</evidence>
<dbReference type="SUPFAM" id="SSF53448">
    <property type="entry name" value="Nucleotide-diphospho-sugar transferases"/>
    <property type="match status" value="1"/>
</dbReference>
<dbReference type="Pfam" id="PF00535">
    <property type="entry name" value="Glycos_transf_2"/>
    <property type="match status" value="1"/>
</dbReference>
<feature type="domain" description="Glycosyltransferase 2-like" evidence="9">
    <location>
        <begin position="51"/>
        <end position="220"/>
    </location>
</feature>
<feature type="transmembrane region" description="Helical" evidence="8">
    <location>
        <begin position="313"/>
        <end position="335"/>
    </location>
</feature>
<comment type="caution">
    <text evidence="10">The sequence shown here is derived from an EMBL/GenBank/DDBJ whole genome shotgun (WGS) entry which is preliminary data.</text>
</comment>
<comment type="similarity">
    <text evidence="2">Belongs to the glycosyltransferase 2 family.</text>
</comment>
<keyword evidence="4 10" id="KW-0808">Transferase</keyword>
<protein>
    <submittedName>
        <fullName evidence="10">Glycosyltransferase, group 2 family protein</fullName>
        <ecNumber evidence="10">2.4.-.-</ecNumber>
    </submittedName>
</protein>
<dbReference type="HOGENOM" id="CLU_033536_0_1_11"/>
<dbReference type="GO" id="GO:0005886">
    <property type="term" value="C:plasma membrane"/>
    <property type="evidence" value="ECO:0007669"/>
    <property type="project" value="TreeGrafter"/>
</dbReference>
<dbReference type="eggNOG" id="COG1215">
    <property type="taxonomic scope" value="Bacteria"/>
</dbReference>
<evidence type="ECO:0000256" key="7">
    <source>
        <dbReference type="ARBA" id="ARBA00023136"/>
    </source>
</evidence>
<evidence type="ECO:0000313" key="10">
    <source>
        <dbReference type="EMBL" id="EEP21748.1"/>
    </source>
</evidence>
<dbReference type="EMBL" id="ABYS02000003">
    <property type="protein sequence ID" value="EEP21748.1"/>
    <property type="molecule type" value="Genomic_DNA"/>
</dbReference>
<keyword evidence="7 8" id="KW-0472">Membrane</keyword>
<keyword evidence="5 8" id="KW-0812">Transmembrane</keyword>
<keyword evidence="3 10" id="KW-0328">Glycosyltransferase</keyword>
<dbReference type="KEGG" id="bang:BBAG_1486"/>
<evidence type="ECO:0000256" key="3">
    <source>
        <dbReference type="ARBA" id="ARBA00022676"/>
    </source>
</evidence>
<dbReference type="GO" id="GO:0016757">
    <property type="term" value="F:glycosyltransferase activity"/>
    <property type="evidence" value="ECO:0007669"/>
    <property type="project" value="UniProtKB-KW"/>
</dbReference>
<reference evidence="10" key="1">
    <citation type="submission" date="2009-04" db="EMBL/GenBank/DDBJ databases">
        <authorList>
            <person name="Weinstock G."/>
            <person name="Sodergren E."/>
            <person name="Clifton S."/>
            <person name="Fulton L."/>
            <person name="Fulton B."/>
            <person name="Courtney L."/>
            <person name="Fronick C."/>
            <person name="Harrison M."/>
            <person name="Strong C."/>
            <person name="Farmer C."/>
            <person name="Delahaunty K."/>
            <person name="Markovic C."/>
            <person name="Hall O."/>
            <person name="Minx P."/>
            <person name="Tomlinson C."/>
            <person name="Mitreva M."/>
            <person name="Nelson J."/>
            <person name="Hou S."/>
            <person name="Wollam A."/>
            <person name="Pepin K.H."/>
            <person name="Johnson M."/>
            <person name="Bhonagiri V."/>
            <person name="Nash W.E."/>
            <person name="Warren W."/>
            <person name="Chinwalla A."/>
            <person name="Mardis E.R."/>
            <person name="Wilson R.K."/>
        </authorList>
    </citation>
    <scope>NUCLEOTIDE SEQUENCE [LARGE SCALE GENOMIC DNA]</scope>
    <source>
        <strain evidence="10">DSM 20098</strain>
    </source>
</reference>
<evidence type="ECO:0000256" key="2">
    <source>
        <dbReference type="ARBA" id="ARBA00006739"/>
    </source>
</evidence>
<dbReference type="Proteomes" id="UP000006408">
    <property type="component" value="Unassembled WGS sequence"/>
</dbReference>
<dbReference type="PANTHER" id="PTHR48090:SF1">
    <property type="entry name" value="PROPHAGE BACTOPRENOL GLUCOSYL TRANSFERASE HOMOLOG"/>
    <property type="match status" value="1"/>
</dbReference>
<dbReference type="InterPro" id="IPR001173">
    <property type="entry name" value="Glyco_trans_2-like"/>
</dbReference>
<evidence type="ECO:0000313" key="11">
    <source>
        <dbReference type="Proteomes" id="UP000006408"/>
    </source>
</evidence>
<evidence type="ECO:0000256" key="1">
    <source>
        <dbReference type="ARBA" id="ARBA00004141"/>
    </source>
</evidence>
<accession>C4FCW1</accession>
<evidence type="ECO:0000256" key="6">
    <source>
        <dbReference type="ARBA" id="ARBA00022989"/>
    </source>
</evidence>
<dbReference type="CDD" id="cd04187">
    <property type="entry name" value="DPM1_like_bac"/>
    <property type="match status" value="1"/>
</dbReference>
<proteinExistence type="inferred from homology"/>
<evidence type="ECO:0000256" key="5">
    <source>
        <dbReference type="ARBA" id="ARBA00022692"/>
    </source>
</evidence>